<reference evidence="1" key="1">
    <citation type="submission" date="2021-02" db="EMBL/GenBank/DDBJ databases">
        <authorList>
            <person name="Nowell W R."/>
        </authorList>
    </citation>
    <scope>NUCLEOTIDE SEQUENCE</scope>
</reference>
<evidence type="ECO:0000313" key="1">
    <source>
        <dbReference type="EMBL" id="CAF1238487.1"/>
    </source>
</evidence>
<accession>A0A814Z5P4</accession>
<proteinExistence type="predicted"/>
<organism evidence="1 2">
    <name type="scientific">Adineta ricciae</name>
    <name type="common">Rotifer</name>
    <dbReference type="NCBI Taxonomy" id="249248"/>
    <lineage>
        <taxon>Eukaryota</taxon>
        <taxon>Metazoa</taxon>
        <taxon>Spiralia</taxon>
        <taxon>Gnathifera</taxon>
        <taxon>Rotifera</taxon>
        <taxon>Eurotatoria</taxon>
        <taxon>Bdelloidea</taxon>
        <taxon>Adinetida</taxon>
        <taxon>Adinetidae</taxon>
        <taxon>Adineta</taxon>
    </lineage>
</organism>
<protein>
    <submittedName>
        <fullName evidence="1">Uncharacterized protein</fullName>
    </submittedName>
</protein>
<dbReference type="EMBL" id="CAJNOJ010000171">
    <property type="protein sequence ID" value="CAF1238487.1"/>
    <property type="molecule type" value="Genomic_DNA"/>
</dbReference>
<gene>
    <name evidence="1" type="ORF">EDS130_LOCUS27327</name>
</gene>
<dbReference type="Gene3D" id="2.120.10.30">
    <property type="entry name" value="TolB, C-terminal domain"/>
    <property type="match status" value="1"/>
</dbReference>
<sequence>MKSSTISDTTTTLTQSSTTLTETISLTPKPCRIQKVSYLFIDDVHDILYVADTNNNRIQKYFLYQIDHSTGLSTGINVARKNLLLPHCIFIDTRTEEMYILDFELRDHASYRVHS</sequence>
<dbReference type="AlphaFoldDB" id="A0A814Z5P4"/>
<evidence type="ECO:0000313" key="2">
    <source>
        <dbReference type="Proteomes" id="UP000663852"/>
    </source>
</evidence>
<dbReference type="InterPro" id="IPR011042">
    <property type="entry name" value="6-blade_b-propeller_TolB-like"/>
</dbReference>
<name>A0A814Z5P4_ADIRI</name>
<comment type="caution">
    <text evidence="1">The sequence shown here is derived from an EMBL/GenBank/DDBJ whole genome shotgun (WGS) entry which is preliminary data.</text>
</comment>
<dbReference type="Proteomes" id="UP000663852">
    <property type="component" value="Unassembled WGS sequence"/>
</dbReference>